<dbReference type="EMBL" id="VRUR01000001">
    <property type="protein sequence ID" value="TXN36917.1"/>
    <property type="molecule type" value="Genomic_DNA"/>
</dbReference>
<accession>A0A5C8V5C9</accession>
<gene>
    <name evidence="1" type="ORF">FVB32_01120</name>
</gene>
<evidence type="ECO:0000313" key="2">
    <source>
        <dbReference type="Proteomes" id="UP000321456"/>
    </source>
</evidence>
<dbReference type="Proteomes" id="UP000321456">
    <property type="component" value="Unassembled WGS sequence"/>
</dbReference>
<organism evidence="1 2">
    <name type="scientific">Flagellimonas hymeniacidonis</name>
    <dbReference type="NCBI Taxonomy" id="2603628"/>
    <lineage>
        <taxon>Bacteria</taxon>
        <taxon>Pseudomonadati</taxon>
        <taxon>Bacteroidota</taxon>
        <taxon>Flavobacteriia</taxon>
        <taxon>Flavobacteriales</taxon>
        <taxon>Flavobacteriaceae</taxon>
        <taxon>Flagellimonas</taxon>
    </lineage>
</organism>
<dbReference type="AlphaFoldDB" id="A0A5C8V5C9"/>
<proteinExistence type="predicted"/>
<sequence length="125" mass="14512">MKKKTTQKLLFIYNANSGTRNAIMDSMHKVFSPSTYDCNLCDITFGVVSENKTWKKFREEEAYDMEFLHKDEFSEKYASKFGHKFEFPIVLTEGETGLEVLITKEELNQLKAAEGLVQLVKERVE</sequence>
<keyword evidence="2" id="KW-1185">Reference proteome</keyword>
<name>A0A5C8V5C9_9FLAO</name>
<comment type="caution">
    <text evidence="1">The sequence shown here is derived from an EMBL/GenBank/DDBJ whole genome shotgun (WGS) entry which is preliminary data.</text>
</comment>
<evidence type="ECO:0000313" key="1">
    <source>
        <dbReference type="EMBL" id="TXN36917.1"/>
    </source>
</evidence>
<protein>
    <submittedName>
        <fullName evidence="1">GTPase</fullName>
    </submittedName>
</protein>
<dbReference type="RefSeq" id="WP_147740750.1">
    <property type="nucleotide sequence ID" value="NZ_VRUR01000001.1"/>
</dbReference>
<reference evidence="1 2" key="1">
    <citation type="submission" date="2019-08" db="EMBL/GenBank/DDBJ databases">
        <title>Professor.</title>
        <authorList>
            <person name="Park J.S."/>
        </authorList>
    </citation>
    <scope>NUCLEOTIDE SEQUENCE [LARGE SCALE GENOMIC DNA]</scope>
    <source>
        <strain evidence="1 2">176CP5-101</strain>
    </source>
</reference>